<gene>
    <name evidence="1" type="ORF">ABE541_02145</name>
</gene>
<dbReference type="SUPFAM" id="SSF81301">
    <property type="entry name" value="Nucleotidyltransferase"/>
    <property type="match status" value="1"/>
</dbReference>
<evidence type="ECO:0000313" key="2">
    <source>
        <dbReference type="Proteomes" id="UP001409291"/>
    </source>
</evidence>
<dbReference type="Proteomes" id="UP001409291">
    <property type="component" value="Unassembled WGS sequence"/>
</dbReference>
<protein>
    <submittedName>
        <fullName evidence="1">Aminoglycoside 6-adenylyltransferase</fullName>
    </submittedName>
</protein>
<evidence type="ECO:0000313" key="1">
    <source>
        <dbReference type="EMBL" id="MEN5376052.1"/>
    </source>
</evidence>
<dbReference type="InterPro" id="IPR007530">
    <property type="entry name" value="Aminoglycoside_adenylylTfrase"/>
</dbReference>
<accession>A0ABV0BN90</accession>
<reference evidence="1 2" key="1">
    <citation type="submission" date="2024-04" db="EMBL/GenBank/DDBJ databases">
        <title>WGS of bacteria from Torrens River.</title>
        <authorList>
            <person name="Wyrsch E.R."/>
            <person name="Drigo B."/>
        </authorList>
    </citation>
    <scope>NUCLEOTIDE SEQUENCE [LARGE SCALE GENOMIC DNA]</scope>
    <source>
        <strain evidence="1 2">TWI391</strain>
    </source>
</reference>
<dbReference type="Gene3D" id="1.20.120.330">
    <property type="entry name" value="Nucleotidyltransferases domain 2"/>
    <property type="match status" value="1"/>
</dbReference>
<keyword evidence="2" id="KW-1185">Reference proteome</keyword>
<dbReference type="SUPFAM" id="SSF81631">
    <property type="entry name" value="PAP/OAS1 substrate-binding domain"/>
    <property type="match status" value="1"/>
</dbReference>
<dbReference type="InterPro" id="IPR043519">
    <property type="entry name" value="NT_sf"/>
</dbReference>
<name>A0ABV0BN90_9SPHI</name>
<dbReference type="Pfam" id="PF04439">
    <property type="entry name" value="Adenyl_transf"/>
    <property type="match status" value="1"/>
</dbReference>
<dbReference type="Gene3D" id="3.30.460.10">
    <property type="entry name" value="Beta Polymerase, domain 2"/>
    <property type="match status" value="1"/>
</dbReference>
<organism evidence="1 2">
    <name type="scientific">Sphingobacterium kitahiroshimense</name>
    <dbReference type="NCBI Taxonomy" id="470446"/>
    <lineage>
        <taxon>Bacteria</taxon>
        <taxon>Pseudomonadati</taxon>
        <taxon>Bacteroidota</taxon>
        <taxon>Sphingobacteriia</taxon>
        <taxon>Sphingobacteriales</taxon>
        <taxon>Sphingobacteriaceae</taxon>
        <taxon>Sphingobacterium</taxon>
    </lineage>
</organism>
<dbReference type="RefSeq" id="WP_132843272.1">
    <property type="nucleotide sequence ID" value="NZ_JBDJLH010000005.1"/>
</dbReference>
<proteinExistence type="predicted"/>
<sequence>MNDRNIKNKILFFAKRDDRVRAVLLNGSRANPRIKPDQYQDFDLLFIVTDIESFIADKDWTSFIGKVLVQQLPDQMLLGNDPDQDRITFAYLMIFEDENRVDLTLFPIDKFHSHFKSDSLTEVWVDKDLLFPKIAPANDHDYHITKPSERMFIETCNEFWWVCTYVAKGLARREILYAKDTMETVIRPMFMHLIAWHIGVEKQFQVSFGKSGRFAEKHLDPKLYQSILQTYADASTDNNWLALVQMMTLFKDLQKDLALHFKYRNNADEANNSYNYILKIRNSQ</sequence>
<comment type="caution">
    <text evidence="1">The sequence shown here is derived from an EMBL/GenBank/DDBJ whole genome shotgun (WGS) entry which is preliminary data.</text>
</comment>
<dbReference type="EMBL" id="JBDJNQ010000001">
    <property type="protein sequence ID" value="MEN5376052.1"/>
    <property type="molecule type" value="Genomic_DNA"/>
</dbReference>